<name>A0A5B7J8U4_PORTR</name>
<reference evidence="1 2" key="1">
    <citation type="submission" date="2019-05" db="EMBL/GenBank/DDBJ databases">
        <title>Another draft genome of Portunus trituberculatus and its Hox gene families provides insights of decapod evolution.</title>
        <authorList>
            <person name="Jeong J.-H."/>
            <person name="Song I."/>
            <person name="Kim S."/>
            <person name="Choi T."/>
            <person name="Kim D."/>
            <person name="Ryu S."/>
            <person name="Kim W."/>
        </authorList>
    </citation>
    <scope>NUCLEOTIDE SEQUENCE [LARGE SCALE GENOMIC DNA]</scope>
    <source>
        <tissue evidence="1">Muscle</tissue>
    </source>
</reference>
<dbReference type="EMBL" id="VSRR010079053">
    <property type="protein sequence ID" value="MPC88824.1"/>
    <property type="molecule type" value="Genomic_DNA"/>
</dbReference>
<organism evidence="1 2">
    <name type="scientific">Portunus trituberculatus</name>
    <name type="common">Swimming crab</name>
    <name type="synonym">Neptunus trituberculatus</name>
    <dbReference type="NCBI Taxonomy" id="210409"/>
    <lineage>
        <taxon>Eukaryota</taxon>
        <taxon>Metazoa</taxon>
        <taxon>Ecdysozoa</taxon>
        <taxon>Arthropoda</taxon>
        <taxon>Crustacea</taxon>
        <taxon>Multicrustacea</taxon>
        <taxon>Malacostraca</taxon>
        <taxon>Eumalacostraca</taxon>
        <taxon>Eucarida</taxon>
        <taxon>Decapoda</taxon>
        <taxon>Pleocyemata</taxon>
        <taxon>Brachyura</taxon>
        <taxon>Eubrachyura</taxon>
        <taxon>Portunoidea</taxon>
        <taxon>Portunidae</taxon>
        <taxon>Portuninae</taxon>
        <taxon>Portunus</taxon>
    </lineage>
</organism>
<dbReference type="AlphaFoldDB" id="A0A5B7J8U4"/>
<keyword evidence="2" id="KW-1185">Reference proteome</keyword>
<sequence>MCVGGIKEVREARREGRLARARGSWDRRRDTNEGQANVMNQDISKGEEDEKYAGAEIRYSKTSKANNQLSDAEYRYLCGWRRF</sequence>
<proteinExistence type="predicted"/>
<protein>
    <submittedName>
        <fullName evidence="1">Uncharacterized protein</fullName>
    </submittedName>
</protein>
<evidence type="ECO:0000313" key="2">
    <source>
        <dbReference type="Proteomes" id="UP000324222"/>
    </source>
</evidence>
<dbReference type="Proteomes" id="UP000324222">
    <property type="component" value="Unassembled WGS sequence"/>
</dbReference>
<accession>A0A5B7J8U4</accession>
<comment type="caution">
    <text evidence="1">The sequence shown here is derived from an EMBL/GenBank/DDBJ whole genome shotgun (WGS) entry which is preliminary data.</text>
</comment>
<evidence type="ECO:0000313" key="1">
    <source>
        <dbReference type="EMBL" id="MPC88824.1"/>
    </source>
</evidence>
<gene>
    <name evidence="1" type="ORF">E2C01_083745</name>
</gene>